<evidence type="ECO:0000313" key="2">
    <source>
        <dbReference type="Proteomes" id="UP000221165"/>
    </source>
</evidence>
<evidence type="ECO:0000313" key="1">
    <source>
        <dbReference type="EMBL" id="PHJ20595.1"/>
    </source>
</evidence>
<accession>A0A2C6KX18</accession>
<dbReference type="Proteomes" id="UP000221165">
    <property type="component" value="Unassembled WGS sequence"/>
</dbReference>
<protein>
    <submittedName>
        <fullName evidence="1">Uncharacterized protein</fullName>
    </submittedName>
</protein>
<feature type="non-terminal residue" evidence="1">
    <location>
        <position position="50"/>
    </location>
</feature>
<keyword evidence="2" id="KW-1185">Reference proteome</keyword>
<dbReference type="AlphaFoldDB" id="A0A2C6KX18"/>
<gene>
    <name evidence="1" type="ORF">CSUI_005574</name>
</gene>
<reference evidence="1 2" key="1">
    <citation type="journal article" date="2017" name="Int. J. Parasitol.">
        <title>The genome of the protozoan parasite Cystoisospora suis and a reverse vaccinology approach to identify vaccine candidates.</title>
        <authorList>
            <person name="Palmieri N."/>
            <person name="Shrestha A."/>
            <person name="Ruttkowski B."/>
            <person name="Beck T."/>
            <person name="Vogl C."/>
            <person name="Tomley F."/>
            <person name="Blake D.P."/>
            <person name="Joachim A."/>
        </authorList>
    </citation>
    <scope>NUCLEOTIDE SEQUENCE [LARGE SCALE GENOMIC DNA]</scope>
    <source>
        <strain evidence="1 2">Wien I</strain>
    </source>
</reference>
<comment type="caution">
    <text evidence="1">The sequence shown here is derived from an EMBL/GenBank/DDBJ whole genome shotgun (WGS) entry which is preliminary data.</text>
</comment>
<dbReference type="GeneID" id="94428957"/>
<sequence length="50" mass="6013">RGRKNKKQEKIHSVSRSLSRIEMTLVSHPMNVCASWRSFIDREIHERSYK</sequence>
<dbReference type="RefSeq" id="XP_067922282.1">
    <property type="nucleotide sequence ID" value="XM_068065746.1"/>
</dbReference>
<dbReference type="VEuPathDB" id="ToxoDB:CSUI_005574"/>
<organism evidence="1 2">
    <name type="scientific">Cystoisospora suis</name>
    <dbReference type="NCBI Taxonomy" id="483139"/>
    <lineage>
        <taxon>Eukaryota</taxon>
        <taxon>Sar</taxon>
        <taxon>Alveolata</taxon>
        <taxon>Apicomplexa</taxon>
        <taxon>Conoidasida</taxon>
        <taxon>Coccidia</taxon>
        <taxon>Eucoccidiorida</taxon>
        <taxon>Eimeriorina</taxon>
        <taxon>Sarcocystidae</taxon>
        <taxon>Cystoisospora</taxon>
    </lineage>
</organism>
<dbReference type="EMBL" id="MIGC01002676">
    <property type="protein sequence ID" value="PHJ20595.1"/>
    <property type="molecule type" value="Genomic_DNA"/>
</dbReference>
<name>A0A2C6KX18_9APIC</name>
<feature type="non-terminal residue" evidence="1">
    <location>
        <position position="1"/>
    </location>
</feature>
<proteinExistence type="predicted"/>